<dbReference type="SUPFAM" id="SSF55120">
    <property type="entry name" value="Pseudouridine synthase"/>
    <property type="match status" value="1"/>
</dbReference>
<dbReference type="InterPro" id="IPR006145">
    <property type="entry name" value="PsdUridine_synth_RsuA/RluA"/>
</dbReference>
<feature type="domain" description="Pseudouridine synthase RsuA/RluA-like" evidence="6">
    <location>
        <begin position="93"/>
        <end position="243"/>
    </location>
</feature>
<evidence type="ECO:0000256" key="2">
    <source>
        <dbReference type="ARBA" id="ARBA00010876"/>
    </source>
</evidence>
<dbReference type="NCBIfam" id="TIGR00005">
    <property type="entry name" value="rluA_subfam"/>
    <property type="match status" value="1"/>
</dbReference>
<evidence type="ECO:0000256" key="4">
    <source>
        <dbReference type="PROSITE-ProRule" id="PRU00182"/>
    </source>
</evidence>
<dbReference type="PROSITE" id="PS01129">
    <property type="entry name" value="PSI_RLU"/>
    <property type="match status" value="1"/>
</dbReference>
<proteinExistence type="inferred from homology"/>
<dbReference type="Pfam" id="PF00849">
    <property type="entry name" value="PseudoU_synth_2"/>
    <property type="match status" value="1"/>
</dbReference>
<sequence>MVGNSFDEIVSFHVPSEYHGKMVKELIRNLFEISRPLLRKIVGGQGVLVNGRPVYITSRLCEGDFVQLLALPESSEDILPEDIPFVIVHEDEDILVVNKQAGLVVHPTSGRYTGTLANGIVHYWQQKGETARFRPVHRLDMNTSGLLVVSKNHYAHQGLWKQLAKRGFRREYLAIVHGNPEEDSFTIDAPILKREDDPRERIVTPEGRSAITHVTVEKRFRDAALVRLRLETGRTHQIRVHMKYVRLPLFGDDLYGIGVPDGMERQALHAEILGFNHPRSGHWMEWKVELPEDMSTLLQKLQTGTE</sequence>
<dbReference type="InterPro" id="IPR050188">
    <property type="entry name" value="RluA_PseudoU_synthase"/>
</dbReference>
<gene>
    <name evidence="7" type="ORF">ACFO8Q_16440</name>
</gene>
<evidence type="ECO:0000256" key="1">
    <source>
        <dbReference type="ARBA" id="ARBA00000073"/>
    </source>
</evidence>
<dbReference type="Proteomes" id="UP001596002">
    <property type="component" value="Unassembled WGS sequence"/>
</dbReference>
<evidence type="ECO:0000313" key="8">
    <source>
        <dbReference type="Proteomes" id="UP001596002"/>
    </source>
</evidence>
<evidence type="ECO:0000256" key="5">
    <source>
        <dbReference type="RuleBase" id="RU362028"/>
    </source>
</evidence>
<dbReference type="Gene3D" id="3.30.2350.10">
    <property type="entry name" value="Pseudouridine synthase"/>
    <property type="match status" value="1"/>
</dbReference>
<dbReference type="PANTHER" id="PTHR21600">
    <property type="entry name" value="MITOCHONDRIAL RNA PSEUDOURIDINE SYNTHASE"/>
    <property type="match status" value="1"/>
</dbReference>
<keyword evidence="4" id="KW-0694">RNA-binding</keyword>
<dbReference type="CDD" id="cd00165">
    <property type="entry name" value="S4"/>
    <property type="match status" value="1"/>
</dbReference>
<organism evidence="7 8">
    <name type="scientific">Effusibacillus consociatus</name>
    <dbReference type="NCBI Taxonomy" id="1117041"/>
    <lineage>
        <taxon>Bacteria</taxon>
        <taxon>Bacillati</taxon>
        <taxon>Bacillota</taxon>
        <taxon>Bacilli</taxon>
        <taxon>Bacillales</taxon>
        <taxon>Alicyclobacillaceae</taxon>
        <taxon>Effusibacillus</taxon>
    </lineage>
</organism>
<dbReference type="PROSITE" id="PS50889">
    <property type="entry name" value="S4"/>
    <property type="match status" value="1"/>
</dbReference>
<dbReference type="InterPro" id="IPR006224">
    <property type="entry name" value="PsdUridine_synth_RluA-like_CS"/>
</dbReference>
<evidence type="ECO:0000313" key="7">
    <source>
        <dbReference type="EMBL" id="MFC4768928.1"/>
    </source>
</evidence>
<dbReference type="RefSeq" id="WP_380026880.1">
    <property type="nucleotide sequence ID" value="NZ_JBHSHC010000112.1"/>
</dbReference>
<name>A0ABV9Q507_9BACL</name>
<evidence type="ECO:0000256" key="3">
    <source>
        <dbReference type="ARBA" id="ARBA00023235"/>
    </source>
</evidence>
<keyword evidence="3 5" id="KW-0413">Isomerase</keyword>
<comment type="caution">
    <text evidence="7">The sequence shown here is derived from an EMBL/GenBank/DDBJ whole genome shotgun (WGS) entry which is preliminary data.</text>
</comment>
<dbReference type="PANTHER" id="PTHR21600:SF44">
    <property type="entry name" value="RIBOSOMAL LARGE SUBUNIT PSEUDOURIDINE SYNTHASE D"/>
    <property type="match status" value="1"/>
</dbReference>
<dbReference type="EMBL" id="JBHSHC010000112">
    <property type="protein sequence ID" value="MFC4768928.1"/>
    <property type="molecule type" value="Genomic_DNA"/>
</dbReference>
<comment type="function">
    <text evidence="5">Responsible for synthesis of pseudouridine from uracil.</text>
</comment>
<keyword evidence="8" id="KW-1185">Reference proteome</keyword>
<dbReference type="EC" id="5.4.99.-" evidence="5"/>
<comment type="catalytic activity">
    <reaction evidence="1 5">
        <text>a uridine in RNA = a pseudouridine in RNA</text>
        <dbReference type="Rhea" id="RHEA:48348"/>
        <dbReference type="Rhea" id="RHEA-COMP:12068"/>
        <dbReference type="Rhea" id="RHEA-COMP:12069"/>
        <dbReference type="ChEBI" id="CHEBI:65314"/>
        <dbReference type="ChEBI" id="CHEBI:65315"/>
    </reaction>
</comment>
<reference evidence="8" key="1">
    <citation type="journal article" date="2019" name="Int. J. Syst. Evol. Microbiol.">
        <title>The Global Catalogue of Microorganisms (GCM) 10K type strain sequencing project: providing services to taxonomists for standard genome sequencing and annotation.</title>
        <authorList>
            <consortium name="The Broad Institute Genomics Platform"/>
            <consortium name="The Broad Institute Genome Sequencing Center for Infectious Disease"/>
            <person name="Wu L."/>
            <person name="Ma J."/>
        </authorList>
    </citation>
    <scope>NUCLEOTIDE SEQUENCE [LARGE SCALE GENOMIC DNA]</scope>
    <source>
        <strain evidence="8">WYCCWR 12678</strain>
    </source>
</reference>
<comment type="similarity">
    <text evidence="2 5">Belongs to the pseudouridine synthase RluA family.</text>
</comment>
<accession>A0ABV9Q507</accession>
<dbReference type="CDD" id="cd02869">
    <property type="entry name" value="PseudoU_synth_RluA_like"/>
    <property type="match status" value="1"/>
</dbReference>
<dbReference type="InterPro" id="IPR006225">
    <property type="entry name" value="PsdUridine_synth_RluC/D"/>
</dbReference>
<protein>
    <recommendedName>
        <fullName evidence="5">Pseudouridine synthase</fullName>
        <ecNumber evidence="5">5.4.99.-</ecNumber>
    </recommendedName>
</protein>
<evidence type="ECO:0000259" key="6">
    <source>
        <dbReference type="Pfam" id="PF00849"/>
    </source>
</evidence>
<dbReference type="InterPro" id="IPR020103">
    <property type="entry name" value="PsdUridine_synth_cat_dom_sf"/>
</dbReference>